<evidence type="ECO:0000313" key="4">
    <source>
        <dbReference type="EMBL" id="CAD9104619.1"/>
    </source>
</evidence>
<dbReference type="EMBL" id="HBGF01013817">
    <property type="protein sequence ID" value="CAD9104619.1"/>
    <property type="molecule type" value="Transcribed_RNA"/>
</dbReference>
<reference evidence="4" key="1">
    <citation type="submission" date="2021-01" db="EMBL/GenBank/DDBJ databases">
        <authorList>
            <person name="Corre E."/>
            <person name="Pelletier E."/>
            <person name="Niang G."/>
            <person name="Scheremetjew M."/>
            <person name="Finn R."/>
            <person name="Kale V."/>
            <person name="Holt S."/>
            <person name="Cochrane G."/>
            <person name="Meng A."/>
            <person name="Brown T."/>
            <person name="Cohen L."/>
        </authorList>
    </citation>
    <scope>NUCLEOTIDE SEQUENCE</scope>
    <source>
        <strain evidence="4">CCAP 1951/1</strain>
    </source>
</reference>
<evidence type="ECO:0000256" key="1">
    <source>
        <dbReference type="PROSITE-ProRule" id="PRU00176"/>
    </source>
</evidence>
<dbReference type="SUPFAM" id="SSF54928">
    <property type="entry name" value="RNA-binding domain, RBD"/>
    <property type="match status" value="1"/>
</dbReference>
<proteinExistence type="predicted"/>
<dbReference type="InterPro" id="IPR000504">
    <property type="entry name" value="RRM_dom"/>
</dbReference>
<name>A0A7S1PXE9_NEODS</name>
<feature type="compositionally biased region" description="Low complexity" evidence="2">
    <location>
        <begin position="18"/>
        <end position="45"/>
    </location>
</feature>
<feature type="domain" description="RRM" evidence="3">
    <location>
        <begin position="86"/>
        <end position="172"/>
    </location>
</feature>
<dbReference type="PROSITE" id="PS50102">
    <property type="entry name" value="RRM"/>
    <property type="match status" value="1"/>
</dbReference>
<gene>
    <name evidence="4" type="ORF">NDES1114_LOCUS9068</name>
</gene>
<dbReference type="InterPro" id="IPR035979">
    <property type="entry name" value="RBD_domain_sf"/>
</dbReference>
<dbReference type="SMART" id="SM00360">
    <property type="entry name" value="RRM"/>
    <property type="match status" value="1"/>
</dbReference>
<feature type="region of interest" description="Disordered" evidence="2">
    <location>
        <begin position="1"/>
        <end position="78"/>
    </location>
</feature>
<dbReference type="InterPro" id="IPR012677">
    <property type="entry name" value="Nucleotide-bd_a/b_plait_sf"/>
</dbReference>
<organism evidence="4">
    <name type="scientific">Neobodo designis</name>
    <name type="common">Flagellated protozoan</name>
    <name type="synonym">Bodo designis</name>
    <dbReference type="NCBI Taxonomy" id="312471"/>
    <lineage>
        <taxon>Eukaryota</taxon>
        <taxon>Discoba</taxon>
        <taxon>Euglenozoa</taxon>
        <taxon>Kinetoplastea</taxon>
        <taxon>Metakinetoplastina</taxon>
        <taxon>Neobodonida</taxon>
        <taxon>Neobodo</taxon>
    </lineage>
</organism>
<protein>
    <recommendedName>
        <fullName evidence="3">RRM domain-containing protein</fullName>
    </recommendedName>
</protein>
<feature type="region of interest" description="Disordered" evidence="2">
    <location>
        <begin position="239"/>
        <end position="258"/>
    </location>
</feature>
<dbReference type="GO" id="GO:0003723">
    <property type="term" value="F:RNA binding"/>
    <property type="evidence" value="ECO:0007669"/>
    <property type="project" value="UniProtKB-UniRule"/>
</dbReference>
<dbReference type="PANTHER" id="PTHR48037:SF1">
    <property type="entry name" value="RRM DOMAIN-CONTAINING PROTEIN"/>
    <property type="match status" value="1"/>
</dbReference>
<dbReference type="Pfam" id="PF00076">
    <property type="entry name" value="RRM_1"/>
    <property type="match status" value="1"/>
</dbReference>
<evidence type="ECO:0000256" key="2">
    <source>
        <dbReference type="SAM" id="MobiDB-lite"/>
    </source>
</evidence>
<dbReference type="Gene3D" id="3.30.70.330">
    <property type="match status" value="1"/>
</dbReference>
<feature type="compositionally biased region" description="Basic and acidic residues" evidence="2">
    <location>
        <begin position="162"/>
        <end position="173"/>
    </location>
</feature>
<accession>A0A7S1PXE9</accession>
<evidence type="ECO:0000259" key="3">
    <source>
        <dbReference type="PROSITE" id="PS50102"/>
    </source>
</evidence>
<dbReference type="AlphaFoldDB" id="A0A7S1PXE9"/>
<dbReference type="PANTHER" id="PTHR48037">
    <property type="entry name" value="ATPASE E1"/>
    <property type="match status" value="1"/>
</dbReference>
<feature type="region of interest" description="Disordered" evidence="2">
    <location>
        <begin position="155"/>
        <end position="195"/>
    </location>
</feature>
<feature type="compositionally biased region" description="Low complexity" evidence="2">
    <location>
        <begin position="248"/>
        <end position="258"/>
    </location>
</feature>
<sequence>MASVSAVHTDPGTVPSVSSTSLGGSTQPPSSQQQSVAAAPFVPFVNASSPPEPNSPTAAGAARGEGDSAAESAEPVPEPLRKKTYANLFVQGLHPTVTDAVLGQWFAPFGAVRSSKVMLNVRTGVSRGFGFVLFEDEDVGRRACDAMQGKVMLTPASALPKKNPDDVDSSKNGEDEEPPAESTLQIEPSQHDGDRAAAESNVMYLRNIPADVPEREAVRLCAAHGKLVSFAMAPIFPRHAAARRKQRQQQQQQQLQTE</sequence>
<keyword evidence="1" id="KW-0694">RNA-binding</keyword>